<name>A0A448NTX4_9FLAO</name>
<evidence type="ECO:0000313" key="4">
    <source>
        <dbReference type="Proteomes" id="UP000270036"/>
    </source>
</evidence>
<evidence type="ECO:0000313" key="3">
    <source>
        <dbReference type="Proteomes" id="UP000028349"/>
    </source>
</evidence>
<dbReference type="KEGG" id="cant:NCTC13489_02458"/>
<dbReference type="OrthoDB" id="1439637at2"/>
<protein>
    <submittedName>
        <fullName evidence="2">Uncharacterized protein</fullName>
    </submittedName>
</protein>
<dbReference type="RefSeq" id="WP_034718584.1">
    <property type="nucleotide sequence ID" value="NZ_FOIX01000001.1"/>
</dbReference>
<sequence length="263" mass="29778">MIFVKDSNDAFLNHINIEEQEQDHVILNGTPSSMSGYLQVSNTFNETIKVRTISLSDEIQHSEKTDLNISWKLFPGETTLQSLNFSLPTETPPGEYIRYLELGGKKQRVKLVVQPSVEIDIYPTTFTLQNTDPGTRQTLAFTVTNIGNLPFQIPEIKHIAALDMDFLCRAFGFAFRDQKALNFTETLNSVTENIKQNLTDWASAKVLEAGEIIIPGKSQLIHLDFIVPKNADPKNDYSGNIRFWDKDLSFVIKSHLEIKTKSI</sequence>
<reference evidence="1 3" key="1">
    <citation type="submission" date="2014-07" db="EMBL/GenBank/DDBJ databases">
        <authorList>
            <person name="Pisani N.G."/>
            <person name="Newman J.D."/>
        </authorList>
    </citation>
    <scope>NUCLEOTIDE SEQUENCE [LARGE SCALE GENOMIC DNA]</scope>
    <source>
        <strain evidence="1 3">LMG 24720</strain>
    </source>
</reference>
<dbReference type="AlphaFoldDB" id="A0A448NTX4"/>
<reference evidence="2 4" key="2">
    <citation type="submission" date="2018-12" db="EMBL/GenBank/DDBJ databases">
        <authorList>
            <consortium name="Pathogen Informatics"/>
        </authorList>
    </citation>
    <scope>NUCLEOTIDE SEQUENCE [LARGE SCALE GENOMIC DNA]</scope>
    <source>
        <strain evidence="2 4">NCTC13489</strain>
    </source>
</reference>
<dbReference type="Proteomes" id="UP000270036">
    <property type="component" value="Chromosome"/>
</dbReference>
<gene>
    <name evidence="1" type="ORF">HY04_07250</name>
    <name evidence="2" type="ORF">NCTC13489_02458</name>
</gene>
<dbReference type="STRING" id="266748.HY04_07250"/>
<organism evidence="2 4">
    <name type="scientific">Kaistella antarctica</name>
    <dbReference type="NCBI Taxonomy" id="266748"/>
    <lineage>
        <taxon>Bacteria</taxon>
        <taxon>Pseudomonadati</taxon>
        <taxon>Bacteroidota</taxon>
        <taxon>Flavobacteriia</taxon>
        <taxon>Flavobacteriales</taxon>
        <taxon>Weeksellaceae</taxon>
        <taxon>Chryseobacterium group</taxon>
        <taxon>Kaistella</taxon>
    </lineage>
</organism>
<keyword evidence="3" id="KW-1185">Reference proteome</keyword>
<dbReference type="Proteomes" id="UP000028349">
    <property type="component" value="Unassembled WGS sequence"/>
</dbReference>
<dbReference type="EMBL" id="LR134441">
    <property type="protein sequence ID" value="VEI00972.1"/>
    <property type="molecule type" value="Genomic_DNA"/>
</dbReference>
<accession>A0A448NTX4</accession>
<evidence type="ECO:0000313" key="1">
    <source>
        <dbReference type="EMBL" id="KEY18308.1"/>
    </source>
</evidence>
<proteinExistence type="predicted"/>
<evidence type="ECO:0000313" key="2">
    <source>
        <dbReference type="EMBL" id="VEI00972.1"/>
    </source>
</evidence>
<dbReference type="EMBL" id="JPEP01000002">
    <property type="protein sequence ID" value="KEY18308.1"/>
    <property type="molecule type" value="Genomic_DNA"/>
</dbReference>